<gene>
    <name evidence="3" type="ORF">PHYSODRAFT_496702</name>
</gene>
<feature type="compositionally biased region" description="Polar residues" evidence="2">
    <location>
        <begin position="329"/>
        <end position="358"/>
    </location>
</feature>
<dbReference type="AlphaFoldDB" id="G4Z4R5"/>
<dbReference type="Proteomes" id="UP000002640">
    <property type="component" value="Unassembled WGS sequence"/>
</dbReference>
<keyword evidence="1" id="KW-0175">Coiled coil</keyword>
<feature type="compositionally biased region" description="Basic and acidic residues" evidence="2">
    <location>
        <begin position="361"/>
        <end position="378"/>
    </location>
</feature>
<dbReference type="InParanoid" id="G4Z4R5"/>
<dbReference type="KEGG" id="psoj:PHYSODRAFT_496702"/>
<dbReference type="SMR" id="G4Z4R5"/>
<evidence type="ECO:0000256" key="2">
    <source>
        <dbReference type="SAM" id="MobiDB-lite"/>
    </source>
</evidence>
<feature type="coiled-coil region" evidence="1">
    <location>
        <begin position="141"/>
        <end position="175"/>
    </location>
</feature>
<reference evidence="3 4" key="1">
    <citation type="journal article" date="2006" name="Science">
        <title>Phytophthora genome sequences uncover evolutionary origins and mechanisms of pathogenesis.</title>
        <authorList>
            <person name="Tyler B.M."/>
            <person name="Tripathy S."/>
            <person name="Zhang X."/>
            <person name="Dehal P."/>
            <person name="Jiang R.H."/>
            <person name="Aerts A."/>
            <person name="Arredondo F.D."/>
            <person name="Baxter L."/>
            <person name="Bensasson D."/>
            <person name="Beynon J.L."/>
            <person name="Chapman J."/>
            <person name="Damasceno C.M."/>
            <person name="Dorrance A.E."/>
            <person name="Dou D."/>
            <person name="Dickerman A.W."/>
            <person name="Dubchak I.L."/>
            <person name="Garbelotto M."/>
            <person name="Gijzen M."/>
            <person name="Gordon S.G."/>
            <person name="Govers F."/>
            <person name="Grunwald N.J."/>
            <person name="Huang W."/>
            <person name="Ivors K.L."/>
            <person name="Jones R.W."/>
            <person name="Kamoun S."/>
            <person name="Krampis K."/>
            <person name="Lamour K.H."/>
            <person name="Lee M.K."/>
            <person name="McDonald W.H."/>
            <person name="Medina M."/>
            <person name="Meijer H.J."/>
            <person name="Nordberg E.K."/>
            <person name="Maclean D.J."/>
            <person name="Ospina-Giraldo M.D."/>
            <person name="Morris P.F."/>
            <person name="Phuntumart V."/>
            <person name="Putnam N.H."/>
            <person name="Rash S."/>
            <person name="Rose J.K."/>
            <person name="Sakihama Y."/>
            <person name="Salamov A.A."/>
            <person name="Savidor A."/>
            <person name="Scheuring C.F."/>
            <person name="Smith B.M."/>
            <person name="Sobral B.W."/>
            <person name="Terry A."/>
            <person name="Torto-Alalibo T.A."/>
            <person name="Win J."/>
            <person name="Xu Z."/>
            <person name="Zhang H."/>
            <person name="Grigoriev I.V."/>
            <person name="Rokhsar D.S."/>
            <person name="Boore J.L."/>
        </authorList>
    </citation>
    <scope>NUCLEOTIDE SEQUENCE [LARGE SCALE GENOMIC DNA]</scope>
    <source>
        <strain evidence="3 4">P6497</strain>
    </source>
</reference>
<feature type="region of interest" description="Disordered" evidence="2">
    <location>
        <begin position="322"/>
        <end position="378"/>
    </location>
</feature>
<dbReference type="OMA" id="DWHFRDG"/>
<dbReference type="RefSeq" id="XP_009524319.1">
    <property type="nucleotide sequence ID" value="XM_009526024.1"/>
</dbReference>
<feature type="region of interest" description="Disordered" evidence="2">
    <location>
        <begin position="220"/>
        <end position="307"/>
    </location>
</feature>
<feature type="compositionally biased region" description="Polar residues" evidence="2">
    <location>
        <begin position="1"/>
        <end position="11"/>
    </location>
</feature>
<evidence type="ECO:0000313" key="4">
    <source>
        <dbReference type="Proteomes" id="UP000002640"/>
    </source>
</evidence>
<organism evidence="3 4">
    <name type="scientific">Phytophthora sojae (strain P6497)</name>
    <name type="common">Soybean stem and root rot agent</name>
    <name type="synonym">Phytophthora megasperma f. sp. glycines</name>
    <dbReference type="NCBI Taxonomy" id="1094619"/>
    <lineage>
        <taxon>Eukaryota</taxon>
        <taxon>Sar</taxon>
        <taxon>Stramenopiles</taxon>
        <taxon>Oomycota</taxon>
        <taxon>Peronosporomycetes</taxon>
        <taxon>Peronosporales</taxon>
        <taxon>Peronosporaceae</taxon>
        <taxon>Phytophthora</taxon>
    </lineage>
</organism>
<dbReference type="GeneID" id="20657349"/>
<feature type="compositionally biased region" description="Low complexity" evidence="2">
    <location>
        <begin position="292"/>
        <end position="307"/>
    </location>
</feature>
<keyword evidence="4" id="KW-1185">Reference proteome</keyword>
<name>G4Z4R5_PHYSP</name>
<evidence type="ECO:0000256" key="1">
    <source>
        <dbReference type="SAM" id="Coils"/>
    </source>
</evidence>
<feature type="coiled-coil region" evidence="1">
    <location>
        <begin position="63"/>
        <end position="97"/>
    </location>
</feature>
<proteinExistence type="predicted"/>
<protein>
    <submittedName>
        <fullName evidence="3">Uncharacterized protein</fullName>
    </submittedName>
</protein>
<accession>G4Z4R5</accession>
<evidence type="ECO:0000313" key="3">
    <source>
        <dbReference type="EMBL" id="EGZ21602.1"/>
    </source>
</evidence>
<sequence>MASPPSFSYMTPEQRRQRFQADTDTTGSDAWLTRADPSPIVAPRFEGEEQDESKGDDEGWSFAHSHFKRRNRLETRLEELQKDVASLTLKLRANGNRGASLDASSFMMTPQGRQEEEVYSYKVSTDYVKALRELHHVTTERDQLKFELERTKRALAAAEKKCQDALRAKKAYDKLKTHCDSLQESLDLSERIRVRQKKLLQHVRGFSHTGYDILDSLVASSHHQDEDEDEDAETGLETHEQAPSEPTAAASRPRTPRSVLKPSAPVKQYRPDFDSLLQVDDVPQFSTRRPSRITTTTTARRPSQTQAQQRDAMRQAARWARSRGAAVDISTSTTQLPTRRTPTASRPKNSFLAPTQASMRRLHDLPRRGAHERPPFVV</sequence>
<feature type="region of interest" description="Disordered" evidence="2">
    <location>
        <begin position="1"/>
        <end position="60"/>
    </location>
</feature>
<dbReference type="EMBL" id="JH159153">
    <property type="protein sequence ID" value="EGZ21602.1"/>
    <property type="molecule type" value="Genomic_DNA"/>
</dbReference>